<dbReference type="PANTHER" id="PTHR24276">
    <property type="entry name" value="POLYSERASE-RELATED"/>
    <property type="match status" value="1"/>
</dbReference>
<evidence type="ECO:0000256" key="8">
    <source>
        <dbReference type="ARBA" id="ARBA00055534"/>
    </source>
</evidence>
<name>A0A0L7L3T3_OPEBR</name>
<dbReference type="SUPFAM" id="SSF50494">
    <property type="entry name" value="Trypsin-like serine proteases"/>
    <property type="match status" value="1"/>
</dbReference>
<evidence type="ECO:0000256" key="2">
    <source>
        <dbReference type="ARBA" id="ARBA00022656"/>
    </source>
</evidence>
<gene>
    <name evidence="13" type="ORF">OBRU01_16121</name>
</gene>
<evidence type="ECO:0000256" key="1">
    <source>
        <dbReference type="ARBA" id="ARBA00004239"/>
    </source>
</evidence>
<evidence type="ECO:0000313" key="14">
    <source>
        <dbReference type="Proteomes" id="UP000037510"/>
    </source>
</evidence>
<keyword evidence="11" id="KW-0732">Signal</keyword>
<evidence type="ECO:0000256" key="11">
    <source>
        <dbReference type="SAM" id="SignalP"/>
    </source>
</evidence>
<dbReference type="PANTHER" id="PTHR24276:SF91">
    <property type="entry name" value="AT26814P-RELATED"/>
    <property type="match status" value="1"/>
</dbReference>
<feature type="compositionally biased region" description="Basic residues" evidence="10">
    <location>
        <begin position="137"/>
        <end position="175"/>
    </location>
</feature>
<dbReference type="CDD" id="cd00190">
    <property type="entry name" value="Tryp_SPc"/>
    <property type="match status" value="1"/>
</dbReference>
<dbReference type="PROSITE" id="PS50240">
    <property type="entry name" value="TRYPSIN_DOM"/>
    <property type="match status" value="1"/>
</dbReference>
<keyword evidence="2" id="KW-0800">Toxin</keyword>
<dbReference type="GO" id="GO:0005576">
    <property type="term" value="C:extracellular region"/>
    <property type="evidence" value="ECO:0007669"/>
    <property type="project" value="UniProtKB-SubCell"/>
</dbReference>
<keyword evidence="4" id="KW-0378">Hydrolase</keyword>
<evidence type="ECO:0000256" key="6">
    <source>
        <dbReference type="ARBA" id="ARBA00023157"/>
    </source>
</evidence>
<comment type="caution">
    <text evidence="13">The sequence shown here is derived from an EMBL/GenBank/DDBJ whole genome shotgun (WGS) entry which is preliminary data.</text>
</comment>
<feature type="domain" description="Peptidase S1" evidence="12">
    <location>
        <begin position="232"/>
        <end position="469"/>
    </location>
</feature>
<keyword evidence="9" id="KW-1205">Fibrinolytic toxin</keyword>
<feature type="chain" id="PRO_5005573124" evidence="11">
    <location>
        <begin position="18"/>
        <end position="505"/>
    </location>
</feature>
<evidence type="ECO:0000313" key="13">
    <source>
        <dbReference type="EMBL" id="KOB69986.1"/>
    </source>
</evidence>
<dbReference type="EMBL" id="JTDY01003193">
    <property type="protein sequence ID" value="KOB69986.1"/>
    <property type="molecule type" value="Genomic_DNA"/>
</dbReference>
<dbReference type="InterPro" id="IPR050430">
    <property type="entry name" value="Peptidase_S1"/>
</dbReference>
<proteinExistence type="predicted"/>
<dbReference type="InterPro" id="IPR043504">
    <property type="entry name" value="Peptidase_S1_PA_chymotrypsin"/>
</dbReference>
<keyword evidence="5" id="KW-0720">Serine protease</keyword>
<feature type="compositionally biased region" description="Basic residues" evidence="10">
    <location>
        <begin position="182"/>
        <end position="197"/>
    </location>
</feature>
<accession>A0A0L7L3T3</accession>
<sequence>MKLLILIFLISINYCLSENNNEYGKKIVVNSYPKKVTPGLPLKKQNYQFVKPILTAKKKLADKSYTVFPSVYKDRWDVRDSPNFPMEKLPERIVDSQFIWRSSRSKRAVVPKNKDDGTVTRKTLPKPPLKPGLKGLKVGRRKKLNKPGKRTRPNKNLKRKRRRGKRIAKRSKNLKFRSGPSKNRKHIQKTQNRKKNAARSFKLGNKQARPLSQDRRNFQNMTKSSPKGARRLISGADALIEDYPYVVSIQKEREHWCAGALLNPRLVITTANCLWKGNSISRMHIRAGSKHTDRGGQVAGIQEIMKHPRWNIRSNPDFDVGLVLLDTHIKFSHNLHGVDLPNRMMMPAFEDAWITSWGAERNDGVYNPKSNTLQVYQARLMDREKCNNVTERFGVTVTENFICIQQTAKKAPCTRDTGAPAVSDGVLWGLASWGIRKLYVLKLELNLHDAMFSYIGSPANMDFIINATHYLMADERFNPFLDRSPVMRASSKANKSVPLPAYLIN</sequence>
<keyword evidence="14" id="KW-1185">Reference proteome</keyword>
<feature type="signal peptide" evidence="11">
    <location>
        <begin position="1"/>
        <end position="17"/>
    </location>
</feature>
<dbReference type="InterPro" id="IPR009003">
    <property type="entry name" value="Peptidase_S1_PA"/>
</dbReference>
<dbReference type="GO" id="GO:0006508">
    <property type="term" value="P:proteolysis"/>
    <property type="evidence" value="ECO:0007669"/>
    <property type="project" value="UniProtKB-KW"/>
</dbReference>
<comment type="subcellular location">
    <subcellularLocation>
        <location evidence="1">Secreted</location>
        <location evidence="1">Extracellular space</location>
    </subcellularLocation>
</comment>
<dbReference type="Gene3D" id="2.40.10.10">
    <property type="entry name" value="Trypsin-like serine proteases"/>
    <property type="match status" value="1"/>
</dbReference>
<keyword evidence="3 13" id="KW-0645">Protease</keyword>
<evidence type="ECO:0000259" key="12">
    <source>
        <dbReference type="PROSITE" id="PS50240"/>
    </source>
</evidence>
<evidence type="ECO:0000256" key="3">
    <source>
        <dbReference type="ARBA" id="ARBA00022670"/>
    </source>
</evidence>
<dbReference type="GO" id="GO:0090729">
    <property type="term" value="F:toxin activity"/>
    <property type="evidence" value="ECO:0007669"/>
    <property type="project" value="UniProtKB-KW"/>
</dbReference>
<dbReference type="InterPro" id="IPR001254">
    <property type="entry name" value="Trypsin_dom"/>
</dbReference>
<organism evidence="13 14">
    <name type="scientific">Operophtera brumata</name>
    <name type="common">Winter moth</name>
    <name type="synonym">Phalaena brumata</name>
    <dbReference type="NCBI Taxonomy" id="104452"/>
    <lineage>
        <taxon>Eukaryota</taxon>
        <taxon>Metazoa</taxon>
        <taxon>Ecdysozoa</taxon>
        <taxon>Arthropoda</taxon>
        <taxon>Hexapoda</taxon>
        <taxon>Insecta</taxon>
        <taxon>Pterygota</taxon>
        <taxon>Neoptera</taxon>
        <taxon>Endopterygota</taxon>
        <taxon>Lepidoptera</taxon>
        <taxon>Glossata</taxon>
        <taxon>Ditrysia</taxon>
        <taxon>Geometroidea</taxon>
        <taxon>Geometridae</taxon>
        <taxon>Larentiinae</taxon>
        <taxon>Operophtera</taxon>
    </lineage>
</organism>
<dbReference type="GO" id="GO:0004252">
    <property type="term" value="F:serine-type endopeptidase activity"/>
    <property type="evidence" value="ECO:0007669"/>
    <property type="project" value="InterPro"/>
</dbReference>
<feature type="region of interest" description="Disordered" evidence="10">
    <location>
        <begin position="105"/>
        <end position="211"/>
    </location>
</feature>
<keyword evidence="7" id="KW-1199">Hemostasis impairing toxin</keyword>
<protein>
    <submittedName>
        <fullName evidence="13">Putative serine protease PRSS22</fullName>
    </submittedName>
</protein>
<dbReference type="FunFam" id="2.40.10.10:FF:000068">
    <property type="entry name" value="transmembrane protease serine 2"/>
    <property type="match status" value="1"/>
</dbReference>
<dbReference type="Proteomes" id="UP000037510">
    <property type="component" value="Unassembled WGS sequence"/>
</dbReference>
<dbReference type="Pfam" id="PF00089">
    <property type="entry name" value="Trypsin"/>
    <property type="match status" value="1"/>
</dbReference>
<evidence type="ECO:0000256" key="10">
    <source>
        <dbReference type="SAM" id="MobiDB-lite"/>
    </source>
</evidence>
<evidence type="ECO:0000256" key="4">
    <source>
        <dbReference type="ARBA" id="ARBA00022801"/>
    </source>
</evidence>
<evidence type="ECO:0000256" key="7">
    <source>
        <dbReference type="ARBA" id="ARBA00023240"/>
    </source>
</evidence>
<dbReference type="STRING" id="104452.A0A0L7L3T3"/>
<reference evidence="13 14" key="1">
    <citation type="journal article" date="2015" name="Genome Biol. Evol.">
        <title>The genome of winter moth (Operophtera brumata) provides a genomic perspective on sexual dimorphism and phenology.</title>
        <authorList>
            <person name="Derks M.F."/>
            <person name="Smit S."/>
            <person name="Salis L."/>
            <person name="Schijlen E."/>
            <person name="Bossers A."/>
            <person name="Mateman C."/>
            <person name="Pijl A.S."/>
            <person name="de Ridder D."/>
            <person name="Groenen M.A."/>
            <person name="Visser M.E."/>
            <person name="Megens H.J."/>
        </authorList>
    </citation>
    <scope>NUCLEOTIDE SEQUENCE [LARGE SCALE GENOMIC DNA]</scope>
    <source>
        <strain evidence="13">WM2013NL</strain>
        <tissue evidence="13">Head and thorax</tissue>
    </source>
</reference>
<dbReference type="SMART" id="SM00020">
    <property type="entry name" value="Tryp_SPc"/>
    <property type="match status" value="1"/>
</dbReference>
<keyword evidence="6" id="KW-1015">Disulfide bond</keyword>
<dbReference type="AlphaFoldDB" id="A0A0L7L3T3"/>
<evidence type="ECO:0000256" key="5">
    <source>
        <dbReference type="ARBA" id="ARBA00022825"/>
    </source>
</evidence>
<evidence type="ECO:0000256" key="9">
    <source>
        <dbReference type="ARBA" id="ARBA00084094"/>
    </source>
</evidence>
<comment type="function">
    <text evidence="8">Fibrinolytic activity; shows preferential cleavage of Arg-Gly bonds in all three fibrinogen chains. Contact with the caterpillars causes severe bleeding, due the anticoagulant effect of the protein.</text>
</comment>